<dbReference type="EMBL" id="BMQG01000010">
    <property type="protein sequence ID" value="GGM50982.1"/>
    <property type="molecule type" value="Genomic_DNA"/>
</dbReference>
<evidence type="ECO:0008006" key="3">
    <source>
        <dbReference type="Google" id="ProtNLM"/>
    </source>
</evidence>
<reference evidence="2" key="1">
    <citation type="journal article" date="2019" name="Int. J. Syst. Evol. Microbiol.">
        <title>The Global Catalogue of Microorganisms (GCM) 10K type strain sequencing project: providing services to taxonomists for standard genome sequencing and annotation.</title>
        <authorList>
            <consortium name="The Broad Institute Genomics Platform"/>
            <consortium name="The Broad Institute Genome Sequencing Center for Infectious Disease"/>
            <person name="Wu L."/>
            <person name="Ma J."/>
        </authorList>
    </citation>
    <scope>NUCLEOTIDE SEQUENCE [LARGE SCALE GENOMIC DNA]</scope>
    <source>
        <strain evidence="2">JCM 31047</strain>
    </source>
</reference>
<sequence>MKLGAALLLGVLGLTGCGGGGAPSAEPVTVTVQDPQYGLSFEYVTTAAFTPQRSALPDFPQSGQERAMLEAINAERARGGVCPTGLFPAARALQFEAHLHRAATLYGRELAASGRMDLPHRSRVDNRVPSQRMVDAGYKPVPPSRVQWVFGESLAAAGDQMSPAEVIAAWKGSPAHCAALFENIADGAVARVDGAAGTYWVMNIAGWE</sequence>
<keyword evidence="2" id="KW-1185">Reference proteome</keyword>
<dbReference type="SUPFAM" id="SSF55797">
    <property type="entry name" value="PR-1-like"/>
    <property type="match status" value="1"/>
</dbReference>
<dbReference type="InterPro" id="IPR035940">
    <property type="entry name" value="CAP_sf"/>
</dbReference>
<proteinExistence type="predicted"/>
<comment type="caution">
    <text evidence="1">The sequence shown here is derived from an EMBL/GenBank/DDBJ whole genome shotgun (WGS) entry which is preliminary data.</text>
</comment>
<organism evidence="1 2">
    <name type="scientific">Deinococcus arenae</name>
    <dbReference type="NCBI Taxonomy" id="1452751"/>
    <lineage>
        <taxon>Bacteria</taxon>
        <taxon>Thermotogati</taxon>
        <taxon>Deinococcota</taxon>
        <taxon>Deinococci</taxon>
        <taxon>Deinococcales</taxon>
        <taxon>Deinococcaceae</taxon>
        <taxon>Deinococcus</taxon>
    </lineage>
</organism>
<accession>A0A8H9GU21</accession>
<dbReference type="CDD" id="cd05379">
    <property type="entry name" value="CAP_bacterial"/>
    <property type="match status" value="1"/>
</dbReference>
<evidence type="ECO:0000313" key="1">
    <source>
        <dbReference type="EMBL" id="GGM50982.1"/>
    </source>
</evidence>
<dbReference type="Gene3D" id="3.40.33.10">
    <property type="entry name" value="CAP"/>
    <property type="match status" value="1"/>
</dbReference>
<gene>
    <name evidence="1" type="ORF">GCM10008956_28820</name>
</gene>
<protein>
    <recommendedName>
        <fullName evidence="3">SCP domain-containing protein</fullName>
    </recommendedName>
</protein>
<name>A0A8H9GU21_9DEIO</name>
<evidence type="ECO:0000313" key="2">
    <source>
        <dbReference type="Proteomes" id="UP000600547"/>
    </source>
</evidence>
<dbReference type="AlphaFoldDB" id="A0A8H9GU21"/>
<dbReference type="Proteomes" id="UP000600547">
    <property type="component" value="Unassembled WGS sequence"/>
</dbReference>
<dbReference type="PROSITE" id="PS51257">
    <property type="entry name" value="PROKAR_LIPOPROTEIN"/>
    <property type="match status" value="1"/>
</dbReference>